<organism evidence="2 3">
    <name type="scientific">Pseudo-nitzschia multistriata</name>
    <dbReference type="NCBI Taxonomy" id="183589"/>
    <lineage>
        <taxon>Eukaryota</taxon>
        <taxon>Sar</taxon>
        <taxon>Stramenopiles</taxon>
        <taxon>Ochrophyta</taxon>
        <taxon>Bacillariophyta</taxon>
        <taxon>Bacillariophyceae</taxon>
        <taxon>Bacillariophycidae</taxon>
        <taxon>Bacillariales</taxon>
        <taxon>Bacillariaceae</taxon>
        <taxon>Pseudo-nitzschia</taxon>
    </lineage>
</organism>
<dbReference type="EMBL" id="CAACVS010000290">
    <property type="protein sequence ID" value="VEU40557.1"/>
    <property type="molecule type" value="Genomic_DNA"/>
</dbReference>
<name>A0A448ZER4_9STRA</name>
<keyword evidence="3" id="KW-1185">Reference proteome</keyword>
<evidence type="ECO:0000256" key="1">
    <source>
        <dbReference type="SAM" id="MobiDB-lite"/>
    </source>
</evidence>
<gene>
    <name evidence="2" type="ORF">PSNMU_V1.4_AUG-EV-PASAV3_0074470</name>
</gene>
<sequence>MAGKQQQKQQKQHQQHSQQQQQQRDRCDPGGDPQPLLSQIRSNAIADLTITREAEEVFDANTEGVRYDDILPLLEALGSNESIRSVRFEGDFLDCLHPLSRRELLGAIGGTCLPSLTGIHLGDAPLFVADLCLLVARSGSLAGLELHDLVLKGGPEDFGALEEVLEHHPSLKEFEMTECLPSDPGIDLDRLRAAGEKRRKPPLPSFYGRSRPAKRSFSAVARTA</sequence>
<accession>A0A448ZER4</accession>
<evidence type="ECO:0000313" key="2">
    <source>
        <dbReference type="EMBL" id="VEU40557.1"/>
    </source>
</evidence>
<reference evidence="2 3" key="1">
    <citation type="submission" date="2019-01" db="EMBL/GenBank/DDBJ databases">
        <authorList>
            <person name="Ferrante I. M."/>
        </authorList>
    </citation>
    <scope>NUCLEOTIDE SEQUENCE [LARGE SCALE GENOMIC DNA]</scope>
    <source>
        <strain evidence="2 3">B856</strain>
    </source>
</reference>
<dbReference type="AlphaFoldDB" id="A0A448ZER4"/>
<evidence type="ECO:0000313" key="3">
    <source>
        <dbReference type="Proteomes" id="UP000291116"/>
    </source>
</evidence>
<protein>
    <submittedName>
        <fullName evidence="2">Uncharacterized protein</fullName>
    </submittedName>
</protein>
<feature type="region of interest" description="Disordered" evidence="1">
    <location>
        <begin position="1"/>
        <end position="36"/>
    </location>
</feature>
<feature type="unsure residue" description="I or L" evidence="2">
    <location>
        <position position="191"/>
    </location>
</feature>
<dbReference type="Proteomes" id="UP000291116">
    <property type="component" value="Unassembled WGS sequence"/>
</dbReference>
<proteinExistence type="predicted"/>
<feature type="region of interest" description="Disordered" evidence="1">
    <location>
        <begin position="193"/>
        <end position="224"/>
    </location>
</feature>